<keyword evidence="4" id="KW-1185">Reference proteome</keyword>
<name>T1EX45_HELRO</name>
<dbReference type="HOGENOM" id="CLU_1519527_0_0_1"/>
<organism evidence="3 4">
    <name type="scientific">Helobdella robusta</name>
    <name type="common">Californian leech</name>
    <dbReference type="NCBI Taxonomy" id="6412"/>
    <lineage>
        <taxon>Eukaryota</taxon>
        <taxon>Metazoa</taxon>
        <taxon>Spiralia</taxon>
        <taxon>Lophotrochozoa</taxon>
        <taxon>Annelida</taxon>
        <taxon>Clitellata</taxon>
        <taxon>Hirudinea</taxon>
        <taxon>Rhynchobdellida</taxon>
        <taxon>Glossiphoniidae</taxon>
        <taxon>Helobdella</taxon>
    </lineage>
</organism>
<dbReference type="RefSeq" id="XP_009030427.1">
    <property type="nucleotide sequence ID" value="XM_009032179.1"/>
</dbReference>
<dbReference type="InParanoid" id="T1EX45"/>
<dbReference type="Proteomes" id="UP000015101">
    <property type="component" value="Unassembled WGS sequence"/>
</dbReference>
<dbReference type="KEGG" id="hro:HELRODRAFT_165648"/>
<dbReference type="AlphaFoldDB" id="T1EX45"/>
<evidence type="ECO:0000313" key="3">
    <source>
        <dbReference type="EnsemblMetazoa" id="HelroP165648"/>
    </source>
</evidence>
<evidence type="ECO:0000256" key="1">
    <source>
        <dbReference type="SAM" id="MobiDB-lite"/>
    </source>
</evidence>
<proteinExistence type="predicted"/>
<dbReference type="CTD" id="20201145"/>
<dbReference type="GeneID" id="20201145"/>
<reference evidence="4" key="1">
    <citation type="submission" date="2012-12" db="EMBL/GenBank/DDBJ databases">
        <authorList>
            <person name="Hellsten U."/>
            <person name="Grimwood J."/>
            <person name="Chapman J.A."/>
            <person name="Shapiro H."/>
            <person name="Aerts A."/>
            <person name="Otillar R.P."/>
            <person name="Terry A.Y."/>
            <person name="Boore J.L."/>
            <person name="Simakov O."/>
            <person name="Marletaz F."/>
            <person name="Cho S.-J."/>
            <person name="Edsinger-Gonzales E."/>
            <person name="Havlak P."/>
            <person name="Kuo D.-H."/>
            <person name="Larsson T."/>
            <person name="Lv J."/>
            <person name="Arendt D."/>
            <person name="Savage R."/>
            <person name="Osoegawa K."/>
            <person name="de Jong P."/>
            <person name="Lindberg D.R."/>
            <person name="Seaver E.C."/>
            <person name="Weisblat D.A."/>
            <person name="Putnam N.H."/>
            <person name="Grigoriev I.V."/>
            <person name="Rokhsar D.S."/>
        </authorList>
    </citation>
    <scope>NUCLEOTIDE SEQUENCE</scope>
</reference>
<dbReference type="EnsemblMetazoa" id="HelroT165648">
    <property type="protein sequence ID" value="HelroP165648"/>
    <property type="gene ID" value="HelroG165648"/>
</dbReference>
<evidence type="ECO:0000313" key="4">
    <source>
        <dbReference type="Proteomes" id="UP000015101"/>
    </source>
</evidence>
<evidence type="ECO:0000313" key="2">
    <source>
        <dbReference type="EMBL" id="ESN91595.1"/>
    </source>
</evidence>
<dbReference type="EMBL" id="AMQM01002130">
    <property type="status" value="NOT_ANNOTATED_CDS"/>
    <property type="molecule type" value="Genomic_DNA"/>
</dbReference>
<dbReference type="EMBL" id="KB097700">
    <property type="protein sequence ID" value="ESN91595.1"/>
    <property type="molecule type" value="Genomic_DNA"/>
</dbReference>
<reference evidence="2 4" key="2">
    <citation type="journal article" date="2013" name="Nature">
        <title>Insights into bilaterian evolution from three spiralian genomes.</title>
        <authorList>
            <person name="Simakov O."/>
            <person name="Marletaz F."/>
            <person name="Cho S.J."/>
            <person name="Edsinger-Gonzales E."/>
            <person name="Havlak P."/>
            <person name="Hellsten U."/>
            <person name="Kuo D.H."/>
            <person name="Larsson T."/>
            <person name="Lv J."/>
            <person name="Arendt D."/>
            <person name="Savage R."/>
            <person name="Osoegawa K."/>
            <person name="de Jong P."/>
            <person name="Grimwood J."/>
            <person name="Chapman J.A."/>
            <person name="Shapiro H."/>
            <person name="Aerts A."/>
            <person name="Otillar R.P."/>
            <person name="Terry A.Y."/>
            <person name="Boore J.L."/>
            <person name="Grigoriev I.V."/>
            <person name="Lindberg D.R."/>
            <person name="Seaver E.C."/>
            <person name="Weisblat D.A."/>
            <person name="Putnam N.H."/>
            <person name="Rokhsar D.S."/>
        </authorList>
    </citation>
    <scope>NUCLEOTIDE SEQUENCE</scope>
</reference>
<dbReference type="OrthoDB" id="7477592at2759"/>
<sequence>MALNTLVNSVDRNIVFNDLLFYIINKIDIFDNILYEKCFEFYVAAFISESKELIATELGKHVEIKEKKTRKLQSSKTSPKAEIEDIVNLLKLAKRKRDLFEKFMVVVKPNDQIMHNDKNSTSTKIDSLANSIENLSAKFENIKIPMASHDTSHVAQHQMSSLHQRQFQQQPQGNQND</sequence>
<gene>
    <name evidence="3" type="primary">20201145</name>
    <name evidence="2" type="ORF">HELRODRAFT_165648</name>
</gene>
<accession>T1EX45</accession>
<feature type="compositionally biased region" description="Low complexity" evidence="1">
    <location>
        <begin position="158"/>
        <end position="177"/>
    </location>
</feature>
<protein>
    <submittedName>
        <fullName evidence="2 3">Uncharacterized protein</fullName>
    </submittedName>
</protein>
<feature type="region of interest" description="Disordered" evidence="1">
    <location>
        <begin position="150"/>
        <end position="177"/>
    </location>
</feature>
<reference evidence="3" key="3">
    <citation type="submission" date="2015-06" db="UniProtKB">
        <authorList>
            <consortium name="EnsemblMetazoa"/>
        </authorList>
    </citation>
    <scope>IDENTIFICATION</scope>
</reference>